<evidence type="ECO:0000256" key="5">
    <source>
        <dbReference type="SAM" id="MobiDB-lite"/>
    </source>
</evidence>
<dbReference type="Pfam" id="PF22298">
    <property type="entry name" value="Tsr1_G-like"/>
    <property type="match status" value="1"/>
</dbReference>
<organism evidence="7 8">
    <name type="scientific">Tortispora caseinolytica NRRL Y-17796</name>
    <dbReference type="NCBI Taxonomy" id="767744"/>
    <lineage>
        <taxon>Eukaryota</taxon>
        <taxon>Fungi</taxon>
        <taxon>Dikarya</taxon>
        <taxon>Ascomycota</taxon>
        <taxon>Saccharomycotina</taxon>
        <taxon>Trigonopsidomycetes</taxon>
        <taxon>Trigonopsidales</taxon>
        <taxon>Trigonopsidaceae</taxon>
        <taxon>Tortispora</taxon>
    </lineage>
</organism>
<dbReference type="InterPro" id="IPR039761">
    <property type="entry name" value="Bms1/Tsr1"/>
</dbReference>
<feature type="domain" description="Bms1-type G" evidence="6">
    <location>
        <begin position="76"/>
        <end position="232"/>
    </location>
</feature>
<feature type="compositionally biased region" description="Basic residues" evidence="5">
    <location>
        <begin position="7"/>
        <end position="21"/>
    </location>
</feature>
<gene>
    <name evidence="7" type="ORF">CANCADRAFT_2506</name>
</gene>
<dbReference type="GO" id="GO:0034511">
    <property type="term" value="F:U3 snoRNA binding"/>
    <property type="evidence" value="ECO:0007669"/>
    <property type="project" value="TreeGrafter"/>
</dbReference>
<protein>
    <recommendedName>
        <fullName evidence="6">Bms1-type G domain-containing protein</fullName>
    </recommendedName>
</protein>
<feature type="region of interest" description="Disordered" evidence="5">
    <location>
        <begin position="337"/>
        <end position="356"/>
    </location>
</feature>
<feature type="region of interest" description="Disordered" evidence="5">
    <location>
        <begin position="1"/>
        <end position="44"/>
    </location>
</feature>
<dbReference type="SMART" id="SM00785">
    <property type="entry name" value="AARP2CN"/>
    <property type="match status" value="1"/>
</dbReference>
<reference evidence="8" key="1">
    <citation type="submission" date="2016-02" db="EMBL/GenBank/DDBJ databases">
        <title>Comparative genomics of biotechnologically important yeasts.</title>
        <authorList>
            <consortium name="DOE Joint Genome Institute"/>
            <person name="Riley R."/>
            <person name="Haridas S."/>
            <person name="Wolfe K.H."/>
            <person name="Lopes M.R."/>
            <person name="Hittinger C.T."/>
            <person name="Goker M."/>
            <person name="Salamov A."/>
            <person name="Wisecaver J."/>
            <person name="Long T.M."/>
            <person name="Aerts A.L."/>
            <person name="Barry K."/>
            <person name="Choi C."/>
            <person name="Clum A."/>
            <person name="Coughlan A.Y."/>
            <person name="Deshpande S."/>
            <person name="Douglass A.P."/>
            <person name="Hanson S.J."/>
            <person name="Klenk H.-P."/>
            <person name="Labutti K."/>
            <person name="Lapidus A."/>
            <person name="Lindquist E."/>
            <person name="Lipzen A."/>
            <person name="Meier-Kolthoff J.P."/>
            <person name="Ohm R.A."/>
            <person name="Otillar R.P."/>
            <person name="Pangilinan J."/>
            <person name="Peng Y."/>
            <person name="Rokas A."/>
            <person name="Rosa C.A."/>
            <person name="Scheuner C."/>
            <person name="Sibirny A.A."/>
            <person name="Slot J.C."/>
            <person name="Stielow J.B."/>
            <person name="Sun H."/>
            <person name="Kurtzman C.P."/>
            <person name="Blackwell M."/>
            <person name="Jeffries T.W."/>
            <person name="Grigoriev I.V."/>
        </authorList>
    </citation>
    <scope>NUCLEOTIDE SEQUENCE [LARGE SCALE GENOMIC DNA]</scope>
    <source>
        <strain evidence="8">NRRL Y-17796</strain>
    </source>
</reference>
<dbReference type="GO" id="GO:0005737">
    <property type="term" value="C:cytoplasm"/>
    <property type="evidence" value="ECO:0007669"/>
    <property type="project" value="EnsemblFungi"/>
</dbReference>
<dbReference type="PANTHER" id="PTHR12858:SF1">
    <property type="entry name" value="PRE-RRNA-PROCESSING PROTEIN TSR1 HOMOLOG"/>
    <property type="match status" value="1"/>
</dbReference>
<keyword evidence="3" id="KW-0539">Nucleus</keyword>
<sequence>MVTSHRPSTKKEHKRFKSKHATKGELKRRYQNKVSKASTKKNHHVLAKNERKNAAKQLRALKDSELDTIKRMYSKISKIVAVVPLCSDIDSAEIVRSLCNSVDTDPIITNAMPIVHINRFKQSLQFITPSRSLLSILDSCQIADFVILALSGNVEVDSYAEQCLRCLTSQGISNVIPVIQNINNDKQKSKSTVSSLTSYVTHFFPSEKRLYLTSSPNDCSTVTRLLCQQIPKGVAWRDSRPYMMLENVNVDENLVTVSGTVRGAPLDSDRLVHIPSCGDFQVHSVRVIEERHGEMDTDAPVFIPSENADDLEELAPERDVPMTVDFDEPRKTVRMDDRIFNEMDEEDEKAPRMVPKGTSEYQARWLLDDAFNSDDELEELREESSSEDESDDEMDIDENEDASKTNKDNMSNGKSVHFSNSVTEYDDTETAMHIDLDEAEERRNYEAYRRRERENMEFPDEVELEPEEIARERFKRYRGLRSLATARWDADERTEKTPDEWFRLFRVKNYRATRNRIIKETLEKSDNKVDVGKKVDVTLKMSEFFATKLLQMMENGRPAIMFGLHRYEHQQAVLNFSLLPYSDYEEPVKAKETMIVQCGPRRLVIRPLFSEAGKRNSNMIYRYERFLPKDRASIATVIGPAMFGNNTPALFFKQTNNGINLLGTGSLEDLDYHRIVVKRAILTGTPYKMHKRGVTVRYMFFNSEDVAYFKDLPLFTKWGRSGFIRESLGTHGYFKASFDGKLNAQDTVAMSLYKREYPRASITWTG</sequence>
<keyword evidence="2" id="KW-0690">Ribosome biogenesis</keyword>
<dbReference type="GO" id="GO:0003924">
    <property type="term" value="F:GTPase activity"/>
    <property type="evidence" value="ECO:0007669"/>
    <property type="project" value="TreeGrafter"/>
</dbReference>
<dbReference type="Pfam" id="PF08142">
    <property type="entry name" value="AARP2CN"/>
    <property type="match status" value="1"/>
</dbReference>
<comment type="subcellular location">
    <subcellularLocation>
        <location evidence="1">Nucleus</location>
        <location evidence="1">Nucleolus</location>
    </subcellularLocation>
</comment>
<keyword evidence="8" id="KW-1185">Reference proteome</keyword>
<comment type="similarity">
    <text evidence="4">Belongs to the TRAFAC class translation factor GTPase superfamily. Bms1-like GTPase family. TSR1 subfamily.</text>
</comment>
<dbReference type="PANTHER" id="PTHR12858">
    <property type="entry name" value="RIBOSOME BIOGENESIS PROTEIN"/>
    <property type="match status" value="1"/>
</dbReference>
<dbReference type="SMART" id="SM01362">
    <property type="entry name" value="DUF663"/>
    <property type="match status" value="1"/>
</dbReference>
<name>A0A1E4TG99_9ASCO</name>
<proteinExistence type="inferred from homology"/>
<feature type="region of interest" description="Disordered" evidence="5">
    <location>
        <begin position="375"/>
        <end position="424"/>
    </location>
</feature>
<dbReference type="Proteomes" id="UP000095023">
    <property type="component" value="Unassembled WGS sequence"/>
</dbReference>
<evidence type="ECO:0000259" key="6">
    <source>
        <dbReference type="PROSITE" id="PS51714"/>
    </source>
</evidence>
<dbReference type="GO" id="GO:0005730">
    <property type="term" value="C:nucleolus"/>
    <property type="evidence" value="ECO:0007669"/>
    <property type="project" value="UniProtKB-SubCell"/>
</dbReference>
<feature type="compositionally biased region" description="Polar residues" evidence="5">
    <location>
        <begin position="408"/>
        <end position="423"/>
    </location>
</feature>
<dbReference type="GO" id="GO:0005525">
    <property type="term" value="F:GTP binding"/>
    <property type="evidence" value="ECO:0007669"/>
    <property type="project" value="TreeGrafter"/>
</dbReference>
<evidence type="ECO:0000256" key="1">
    <source>
        <dbReference type="ARBA" id="ARBA00004604"/>
    </source>
</evidence>
<dbReference type="PROSITE" id="PS51714">
    <property type="entry name" value="G_BMS1"/>
    <property type="match status" value="1"/>
</dbReference>
<evidence type="ECO:0000256" key="3">
    <source>
        <dbReference type="ARBA" id="ARBA00023242"/>
    </source>
</evidence>
<dbReference type="InterPro" id="IPR030387">
    <property type="entry name" value="G_Bms1/Tsr1_dom"/>
</dbReference>
<dbReference type="GO" id="GO:0000461">
    <property type="term" value="P:endonucleolytic cleavage to generate mature 3'-end of SSU-rRNA from (SSU-rRNA, 5.8S rRNA, LSU-rRNA)"/>
    <property type="evidence" value="ECO:0007669"/>
    <property type="project" value="EnsemblFungi"/>
</dbReference>
<accession>A0A1E4TG99</accession>
<feature type="compositionally biased region" description="Acidic residues" evidence="5">
    <location>
        <begin position="375"/>
        <end position="400"/>
    </location>
</feature>
<dbReference type="GO" id="GO:0043021">
    <property type="term" value="F:ribonucleoprotein complex binding"/>
    <property type="evidence" value="ECO:0007669"/>
    <property type="project" value="EnsemblFungi"/>
</dbReference>
<dbReference type="Pfam" id="PF04950">
    <property type="entry name" value="RIBIOP_C"/>
    <property type="match status" value="1"/>
</dbReference>
<dbReference type="OrthoDB" id="119302at2759"/>
<dbReference type="AlphaFoldDB" id="A0A1E4TG99"/>
<evidence type="ECO:0000313" key="8">
    <source>
        <dbReference type="Proteomes" id="UP000095023"/>
    </source>
</evidence>
<dbReference type="InterPro" id="IPR007034">
    <property type="entry name" value="BMS1_TSR1_C"/>
</dbReference>
<dbReference type="EMBL" id="KV453842">
    <property type="protein sequence ID" value="ODV90780.1"/>
    <property type="molecule type" value="Genomic_DNA"/>
</dbReference>
<dbReference type="InterPro" id="IPR012948">
    <property type="entry name" value="AARP2CN"/>
</dbReference>
<evidence type="ECO:0000256" key="4">
    <source>
        <dbReference type="ARBA" id="ARBA00038288"/>
    </source>
</evidence>
<dbReference type="GO" id="GO:0030688">
    <property type="term" value="C:preribosome, small subunit precursor"/>
    <property type="evidence" value="ECO:0007669"/>
    <property type="project" value="EnsemblFungi"/>
</dbReference>
<evidence type="ECO:0000313" key="7">
    <source>
        <dbReference type="EMBL" id="ODV90780.1"/>
    </source>
</evidence>
<evidence type="ECO:0000256" key="2">
    <source>
        <dbReference type="ARBA" id="ARBA00022517"/>
    </source>
</evidence>